<dbReference type="GO" id="GO:0061630">
    <property type="term" value="F:ubiquitin protein ligase activity"/>
    <property type="evidence" value="ECO:0007669"/>
    <property type="project" value="UniProtKB-EC"/>
</dbReference>
<evidence type="ECO:0000256" key="7">
    <source>
        <dbReference type="ARBA" id="ARBA00022771"/>
    </source>
</evidence>
<evidence type="ECO:0000256" key="10">
    <source>
        <dbReference type="PROSITE-ProRule" id="PRU00455"/>
    </source>
</evidence>
<organism evidence="13 14">
    <name type="scientific">Orchesella cincta</name>
    <name type="common">Springtail</name>
    <name type="synonym">Podura cincta</name>
    <dbReference type="NCBI Taxonomy" id="48709"/>
    <lineage>
        <taxon>Eukaryota</taxon>
        <taxon>Metazoa</taxon>
        <taxon>Ecdysozoa</taxon>
        <taxon>Arthropoda</taxon>
        <taxon>Hexapoda</taxon>
        <taxon>Collembola</taxon>
        <taxon>Entomobryomorpha</taxon>
        <taxon>Entomobryoidea</taxon>
        <taxon>Orchesellidae</taxon>
        <taxon>Orchesellinae</taxon>
        <taxon>Orchesella</taxon>
    </lineage>
</organism>
<evidence type="ECO:0000313" key="14">
    <source>
        <dbReference type="Proteomes" id="UP000094527"/>
    </source>
</evidence>
<keyword evidence="14" id="KW-1185">Reference proteome</keyword>
<comment type="caution">
    <text evidence="13">The sequence shown here is derived from an EMBL/GenBank/DDBJ whole genome shotgun (WGS) entry which is preliminary data.</text>
</comment>
<keyword evidence="6" id="KW-0479">Metal-binding</keyword>
<evidence type="ECO:0000256" key="5">
    <source>
        <dbReference type="ARBA" id="ARBA00022679"/>
    </source>
</evidence>
<dbReference type="InterPro" id="IPR049548">
    <property type="entry name" value="Sina-like_RING"/>
</dbReference>
<dbReference type="PROSITE" id="PS51081">
    <property type="entry name" value="ZF_SIAH"/>
    <property type="match status" value="1"/>
</dbReference>
<comment type="similarity">
    <text evidence="3">Belongs to the SINA (Seven in absentia) family.</text>
</comment>
<dbReference type="Gene3D" id="3.30.40.10">
    <property type="entry name" value="Zinc/RING finger domain, C3HC4 (zinc finger)"/>
    <property type="match status" value="2"/>
</dbReference>
<dbReference type="GO" id="GO:0008270">
    <property type="term" value="F:zinc ion binding"/>
    <property type="evidence" value="ECO:0007669"/>
    <property type="project" value="UniProtKB-KW"/>
</dbReference>
<keyword evidence="5" id="KW-0808">Transferase</keyword>
<evidence type="ECO:0000313" key="13">
    <source>
        <dbReference type="EMBL" id="ODM98504.1"/>
    </source>
</evidence>
<dbReference type="PANTHER" id="PTHR45877">
    <property type="entry name" value="E3 UBIQUITIN-PROTEIN LIGASE SIAH2"/>
    <property type="match status" value="1"/>
</dbReference>
<evidence type="ECO:0000259" key="11">
    <source>
        <dbReference type="PROSITE" id="PS50089"/>
    </source>
</evidence>
<comment type="catalytic activity">
    <reaction evidence="1">
        <text>S-ubiquitinyl-[E2 ubiquitin-conjugating enzyme]-L-cysteine + [acceptor protein]-L-lysine = [E2 ubiquitin-conjugating enzyme]-L-cysteine + N(6)-ubiquitinyl-[acceptor protein]-L-lysine.</text>
        <dbReference type="EC" id="2.3.2.27"/>
    </reaction>
</comment>
<evidence type="ECO:0000256" key="6">
    <source>
        <dbReference type="ARBA" id="ARBA00022723"/>
    </source>
</evidence>
<dbReference type="InterPro" id="IPR013010">
    <property type="entry name" value="Znf_SIAH"/>
</dbReference>
<dbReference type="Proteomes" id="UP000094527">
    <property type="component" value="Unassembled WGS sequence"/>
</dbReference>
<dbReference type="PROSITE" id="PS50089">
    <property type="entry name" value="ZF_RING_2"/>
    <property type="match status" value="1"/>
</dbReference>
<dbReference type="SUPFAM" id="SSF57850">
    <property type="entry name" value="RING/U-box"/>
    <property type="match status" value="1"/>
</dbReference>
<dbReference type="InterPro" id="IPR001841">
    <property type="entry name" value="Znf_RING"/>
</dbReference>
<gene>
    <name evidence="13" type="ORF">Ocin01_08181</name>
</gene>
<evidence type="ECO:0000256" key="1">
    <source>
        <dbReference type="ARBA" id="ARBA00000900"/>
    </source>
</evidence>
<dbReference type="GO" id="GO:0031624">
    <property type="term" value="F:ubiquitin conjugating enzyme binding"/>
    <property type="evidence" value="ECO:0007669"/>
    <property type="project" value="TreeGrafter"/>
</dbReference>
<keyword evidence="8" id="KW-0833">Ubl conjugation pathway</keyword>
<accession>A0A1D2N0B3</accession>
<feature type="domain" description="RING-type" evidence="11">
    <location>
        <begin position="7"/>
        <end position="42"/>
    </location>
</feature>
<protein>
    <recommendedName>
        <fullName evidence="4">RING-type E3 ubiquitin transferase</fullName>
        <ecNumber evidence="4">2.3.2.27</ecNumber>
    </recommendedName>
</protein>
<dbReference type="InterPro" id="IPR004162">
    <property type="entry name" value="SINA-like_animal"/>
</dbReference>
<evidence type="ECO:0000259" key="12">
    <source>
        <dbReference type="PROSITE" id="PS51081"/>
    </source>
</evidence>
<keyword evidence="9" id="KW-0862">Zinc</keyword>
<feature type="domain" description="SIAH-type" evidence="12">
    <location>
        <begin position="61"/>
        <end position="130"/>
    </location>
</feature>
<dbReference type="GO" id="GO:0005737">
    <property type="term" value="C:cytoplasm"/>
    <property type="evidence" value="ECO:0007669"/>
    <property type="project" value="TreeGrafter"/>
</dbReference>
<dbReference type="SUPFAM" id="SSF49599">
    <property type="entry name" value="TRAF domain-like"/>
    <property type="match status" value="1"/>
</dbReference>
<dbReference type="STRING" id="48709.A0A1D2N0B3"/>
<proteinExistence type="inferred from homology"/>
<dbReference type="AlphaFoldDB" id="A0A1D2N0B3"/>
<dbReference type="OrthoDB" id="941555at2759"/>
<dbReference type="PANTHER" id="PTHR45877:SF2">
    <property type="entry name" value="E3 UBIQUITIN-PROTEIN LIGASE SINA-RELATED"/>
    <property type="match status" value="1"/>
</dbReference>
<evidence type="ECO:0000256" key="4">
    <source>
        <dbReference type="ARBA" id="ARBA00012483"/>
    </source>
</evidence>
<name>A0A1D2N0B3_ORCCI</name>
<dbReference type="EC" id="2.3.2.27" evidence="4"/>
<evidence type="ECO:0000256" key="8">
    <source>
        <dbReference type="ARBA" id="ARBA00022786"/>
    </source>
</evidence>
<dbReference type="InterPro" id="IPR013083">
    <property type="entry name" value="Znf_RING/FYVE/PHD"/>
</dbReference>
<evidence type="ECO:0000256" key="2">
    <source>
        <dbReference type="ARBA" id="ARBA00004906"/>
    </source>
</evidence>
<reference evidence="13 14" key="1">
    <citation type="journal article" date="2016" name="Genome Biol. Evol.">
        <title>Gene Family Evolution Reflects Adaptation to Soil Environmental Stressors in the Genome of the Collembolan Orchesella cincta.</title>
        <authorList>
            <person name="Faddeeva-Vakhrusheva A."/>
            <person name="Derks M.F."/>
            <person name="Anvar S.Y."/>
            <person name="Agamennone V."/>
            <person name="Suring W."/>
            <person name="Smit S."/>
            <person name="van Straalen N.M."/>
            <person name="Roelofs D."/>
        </authorList>
    </citation>
    <scope>NUCLEOTIDE SEQUENCE [LARGE SCALE GENOMIC DNA]</scope>
    <source>
        <tissue evidence="13">Mixed pool</tissue>
    </source>
</reference>
<dbReference type="Pfam" id="PF21362">
    <property type="entry name" value="Sina_RING"/>
    <property type="match status" value="1"/>
</dbReference>
<evidence type="ECO:0000256" key="9">
    <source>
        <dbReference type="ARBA" id="ARBA00022833"/>
    </source>
</evidence>
<dbReference type="EMBL" id="LJIJ01000348">
    <property type="protein sequence ID" value="ODM98504.1"/>
    <property type="molecule type" value="Genomic_DNA"/>
</dbReference>
<evidence type="ECO:0000256" key="3">
    <source>
        <dbReference type="ARBA" id="ARBA00009119"/>
    </source>
</evidence>
<sequence>MDANRTCPICFEIPEQEIYQCAAGHIICSRCIVTLSICPQCRVAFEATKIRNRVLEEILDAEEFECPFKDGGCEYKCKRGDISKHAKSCDFNPGLVSLCEIIGYENCKYTLGSSSKSREEILAHFQTVHGCGMADYGDVKMLLDPEELNGDDAKLLRPVIISQQHETSDLFLLVGKINSPLGFISEICIQVWGNEEPVKPKYEATFSIVKRPSENNNGETYIGNSAVLKLDSLRLQWTLNVYTVEEAKYVLEATPINVPIPFLANCLTSRNTETILEVKIFPAVPSSNIAPTLNYYC</sequence>
<keyword evidence="7 10" id="KW-0863">Zinc-finger</keyword>
<comment type="pathway">
    <text evidence="2">Protein modification; protein ubiquitination.</text>
</comment>
<dbReference type="GO" id="GO:0043161">
    <property type="term" value="P:proteasome-mediated ubiquitin-dependent protein catabolic process"/>
    <property type="evidence" value="ECO:0007669"/>
    <property type="project" value="TreeGrafter"/>
</dbReference>